<evidence type="ECO:0000313" key="3">
    <source>
        <dbReference type="Proteomes" id="UP000002037"/>
    </source>
</evidence>
<dbReference type="HOGENOM" id="CLU_485695_0_0_1"/>
<accession>C5M920</accession>
<reference evidence="2 3" key="1">
    <citation type="journal article" date="2009" name="Nature">
        <title>Evolution of pathogenicity and sexual reproduction in eight Candida genomes.</title>
        <authorList>
            <person name="Butler G."/>
            <person name="Rasmussen M.D."/>
            <person name="Lin M.F."/>
            <person name="Santos M.A."/>
            <person name="Sakthikumar S."/>
            <person name="Munro C.A."/>
            <person name="Rheinbay E."/>
            <person name="Grabherr M."/>
            <person name="Forche A."/>
            <person name="Reedy J.L."/>
            <person name="Agrafioti I."/>
            <person name="Arnaud M.B."/>
            <person name="Bates S."/>
            <person name="Brown A.J."/>
            <person name="Brunke S."/>
            <person name="Costanzo M.C."/>
            <person name="Fitzpatrick D.A."/>
            <person name="de Groot P.W."/>
            <person name="Harris D."/>
            <person name="Hoyer L.L."/>
            <person name="Hube B."/>
            <person name="Klis F.M."/>
            <person name="Kodira C."/>
            <person name="Lennard N."/>
            <person name="Logue M.E."/>
            <person name="Martin R."/>
            <person name="Neiman A.M."/>
            <person name="Nikolaou E."/>
            <person name="Quail M.A."/>
            <person name="Quinn J."/>
            <person name="Santos M.C."/>
            <person name="Schmitzberger F.F."/>
            <person name="Sherlock G."/>
            <person name="Shah P."/>
            <person name="Silverstein K.A."/>
            <person name="Skrzypek M.S."/>
            <person name="Soll D."/>
            <person name="Staggs R."/>
            <person name="Stansfield I."/>
            <person name="Stumpf M.P."/>
            <person name="Sudbery P.E."/>
            <person name="Srikantha T."/>
            <person name="Zeng Q."/>
            <person name="Berman J."/>
            <person name="Berriman M."/>
            <person name="Heitman J."/>
            <person name="Gow N.A."/>
            <person name="Lorenz M.C."/>
            <person name="Birren B.W."/>
            <person name="Kellis M."/>
            <person name="Cuomo C.A."/>
        </authorList>
    </citation>
    <scope>NUCLEOTIDE SEQUENCE [LARGE SCALE GENOMIC DNA]</scope>
    <source>
        <strain evidence="3">ATCC MYA-3404 / T1</strain>
    </source>
</reference>
<feature type="compositionally biased region" description="Polar residues" evidence="1">
    <location>
        <begin position="303"/>
        <end position="317"/>
    </location>
</feature>
<name>C5M920_CANTT</name>
<evidence type="ECO:0000256" key="1">
    <source>
        <dbReference type="SAM" id="MobiDB-lite"/>
    </source>
</evidence>
<feature type="region of interest" description="Disordered" evidence="1">
    <location>
        <begin position="347"/>
        <end position="368"/>
    </location>
</feature>
<dbReference type="VEuPathDB" id="FungiDB:CTRG_02892"/>
<evidence type="ECO:0000313" key="2">
    <source>
        <dbReference type="EMBL" id="EER34074.1"/>
    </source>
</evidence>
<dbReference type="Proteomes" id="UP000002037">
    <property type="component" value="Unassembled WGS sequence"/>
</dbReference>
<organism evidence="2 3">
    <name type="scientific">Candida tropicalis (strain ATCC MYA-3404 / T1)</name>
    <name type="common">Yeast</name>
    <dbReference type="NCBI Taxonomy" id="294747"/>
    <lineage>
        <taxon>Eukaryota</taxon>
        <taxon>Fungi</taxon>
        <taxon>Dikarya</taxon>
        <taxon>Ascomycota</taxon>
        <taxon>Saccharomycotina</taxon>
        <taxon>Pichiomycetes</taxon>
        <taxon>Debaryomycetaceae</taxon>
        <taxon>Candida/Lodderomyces clade</taxon>
        <taxon>Candida</taxon>
    </lineage>
</organism>
<protein>
    <submittedName>
        <fullName evidence="2">Uncharacterized protein</fullName>
    </submittedName>
</protein>
<dbReference type="KEGG" id="ctp:CTRG_02892"/>
<feature type="region of interest" description="Disordered" evidence="1">
    <location>
        <begin position="287"/>
        <end position="329"/>
    </location>
</feature>
<gene>
    <name evidence="2" type="ORF">CTRG_02892</name>
</gene>
<dbReference type="RefSeq" id="XP_002548595.1">
    <property type="nucleotide sequence ID" value="XM_002548549.1"/>
</dbReference>
<proteinExistence type="predicted"/>
<keyword evidence="3" id="KW-1185">Reference proteome</keyword>
<sequence>MSISSPTEALKASKVIVSHEPLSAIPPVEKIRDSYNSSKLKEIYRYDIPVVILDVKHWYDSASGLIVFTDFSSINTRSSFAGGKVPYSVAVATYGIDRHQLPSSILFNSSISTAQYENLILEMEKSEPLSKDGFVIARLSFDLKISCRKYLEGYFSGIELVDSQNISQVFEKLEFQFSNMLYRMKQFVPHNTYNELRETYKFGSYEIKTRDKEKNNIEMESQLRDHKRLCLKNSSDTSSGASKLLFNRMAPDSQMANFDSQSTQKPAHELLSSDFYFESMPTMTASRHEGMLTPNSDSEDKSQNVTAQDKSPLSIKNIQMPPPKTPLRPVVRSSGAALLFRPMATDSQSPIKQPQTGGQLLVPQTQSQDQHRIEQNESISIDETSIVSPDEFTVDPNWNEATQSFLQRANRNLDITIKELHELKSFDSNVTYNLTSVKLNGILYIDSWKVTPYQQNTKLAPIKLMIKDANNPGSIIDLEVGNDDELASFYGFLDSEIDPSQYKKIKYMIKQLLSLKDKTITIKVSRKIRRSPTNISYAYWTCNSCVQSLLNQ</sequence>
<dbReference type="OrthoDB" id="4075427at2759"/>
<dbReference type="AlphaFoldDB" id="C5M920"/>
<dbReference type="EMBL" id="GG692397">
    <property type="protein sequence ID" value="EER34074.1"/>
    <property type="molecule type" value="Genomic_DNA"/>
</dbReference>
<dbReference type="GeneID" id="8299176"/>